<gene>
    <name evidence="2" type="ORF">XD72_2406</name>
</gene>
<dbReference type="InterPro" id="IPR035490">
    <property type="entry name" value="GlmS/FrlB_SIS"/>
</dbReference>
<comment type="caution">
    <text evidence="2">The sequence shown here is derived from an EMBL/GenBank/DDBJ whole genome shotgun (WGS) entry which is preliminary data.</text>
</comment>
<dbReference type="Pfam" id="PF01380">
    <property type="entry name" value="SIS"/>
    <property type="match status" value="1"/>
</dbReference>
<evidence type="ECO:0000313" key="2">
    <source>
        <dbReference type="EMBL" id="KUK43217.1"/>
    </source>
</evidence>
<dbReference type="AlphaFoldDB" id="A0A101FRX6"/>
<dbReference type="InterPro" id="IPR046348">
    <property type="entry name" value="SIS_dom_sf"/>
</dbReference>
<dbReference type="PATRIC" id="fig|301375.7.peg.91"/>
<keyword evidence="2" id="KW-0032">Aminotransferase</keyword>
<proteinExistence type="predicted"/>
<accession>A0A101FRX6</accession>
<protein>
    <submittedName>
        <fullName evidence="2">Glucosamine/fructose-6-phosphate aminotransferase</fullName>
        <ecNumber evidence="2">2.6.1.16</ecNumber>
    </submittedName>
</protein>
<dbReference type="GO" id="GO:0004360">
    <property type="term" value="F:glutamine-fructose-6-phosphate transaminase (isomerizing) activity"/>
    <property type="evidence" value="ECO:0007669"/>
    <property type="project" value="UniProtKB-EC"/>
</dbReference>
<dbReference type="EMBL" id="LGFT01000107">
    <property type="protein sequence ID" value="KUK43217.1"/>
    <property type="molecule type" value="Genomic_DNA"/>
</dbReference>
<dbReference type="CDD" id="cd05009">
    <property type="entry name" value="SIS_GlmS_GlmD_2"/>
    <property type="match status" value="1"/>
</dbReference>
<dbReference type="InterPro" id="IPR001347">
    <property type="entry name" value="SIS_dom"/>
</dbReference>
<organism evidence="2 3">
    <name type="scientific">Methanothrix harundinacea</name>
    <dbReference type="NCBI Taxonomy" id="301375"/>
    <lineage>
        <taxon>Archaea</taxon>
        <taxon>Methanobacteriati</taxon>
        <taxon>Methanobacteriota</taxon>
        <taxon>Stenosarchaea group</taxon>
        <taxon>Methanomicrobia</taxon>
        <taxon>Methanotrichales</taxon>
        <taxon>Methanotrichaceae</taxon>
        <taxon>Methanothrix</taxon>
    </lineage>
</organism>
<feature type="domain" description="SIS" evidence="1">
    <location>
        <begin position="1"/>
        <end position="86"/>
    </location>
</feature>
<dbReference type="GO" id="GO:0097367">
    <property type="term" value="F:carbohydrate derivative binding"/>
    <property type="evidence" value="ECO:0007669"/>
    <property type="project" value="InterPro"/>
</dbReference>
<dbReference type="EC" id="2.6.1.16" evidence="2"/>
<name>A0A101FRX6_9EURY</name>
<dbReference type="Proteomes" id="UP000057043">
    <property type="component" value="Unassembled WGS sequence"/>
</dbReference>
<dbReference type="PANTHER" id="PTHR10937">
    <property type="entry name" value="GLUCOSAMINE--FRUCTOSE-6-PHOSPHATE AMINOTRANSFERASE, ISOMERIZING"/>
    <property type="match status" value="1"/>
</dbReference>
<dbReference type="Gene3D" id="3.40.50.10490">
    <property type="entry name" value="Glucose-6-phosphate isomerase like protein, domain 1"/>
    <property type="match status" value="1"/>
</dbReference>
<reference evidence="2 3" key="1">
    <citation type="journal article" date="2015" name="MBio">
        <title>Genome-Resolved Metagenomic Analysis Reveals Roles for Candidate Phyla and Other Microbial Community Members in Biogeochemical Transformations in Oil Reservoirs.</title>
        <authorList>
            <person name="Hu P."/>
            <person name="Tom L."/>
            <person name="Singh A."/>
            <person name="Thomas B.C."/>
            <person name="Baker B.J."/>
            <person name="Piceno Y.M."/>
            <person name="Andersen G.L."/>
            <person name="Banfield J.F."/>
        </authorList>
    </citation>
    <scope>NUCLEOTIDE SEQUENCE [LARGE SCALE GENOMIC DNA]</scope>
    <source>
        <strain evidence="2">57_489</strain>
    </source>
</reference>
<keyword evidence="2" id="KW-0808">Transferase</keyword>
<sequence length="96" mass="10867">MALIDRGTPVFVFVSRENEDRIMSNAEEVRARGGYVIGVSDWDSPAFDYWIKVPESCDFNPIIQAIPIQILAYELAVKKRLDPDKPRNLAKSVTVL</sequence>
<dbReference type="GO" id="GO:0006487">
    <property type="term" value="P:protein N-linked glycosylation"/>
    <property type="evidence" value="ECO:0007669"/>
    <property type="project" value="TreeGrafter"/>
</dbReference>
<evidence type="ECO:0000313" key="3">
    <source>
        <dbReference type="Proteomes" id="UP000057043"/>
    </source>
</evidence>
<dbReference type="PANTHER" id="PTHR10937:SF0">
    <property type="entry name" value="GLUTAMINE--FRUCTOSE-6-PHOSPHATE TRANSAMINASE (ISOMERIZING)"/>
    <property type="match status" value="1"/>
</dbReference>
<dbReference type="GO" id="GO:0006002">
    <property type="term" value="P:fructose 6-phosphate metabolic process"/>
    <property type="evidence" value="ECO:0007669"/>
    <property type="project" value="TreeGrafter"/>
</dbReference>
<dbReference type="PROSITE" id="PS51464">
    <property type="entry name" value="SIS"/>
    <property type="match status" value="1"/>
</dbReference>
<dbReference type="GO" id="GO:0006047">
    <property type="term" value="P:UDP-N-acetylglucosamine metabolic process"/>
    <property type="evidence" value="ECO:0007669"/>
    <property type="project" value="TreeGrafter"/>
</dbReference>
<evidence type="ECO:0000259" key="1">
    <source>
        <dbReference type="PROSITE" id="PS51464"/>
    </source>
</evidence>
<dbReference type="SUPFAM" id="SSF53697">
    <property type="entry name" value="SIS domain"/>
    <property type="match status" value="1"/>
</dbReference>